<evidence type="ECO:0000313" key="3">
    <source>
        <dbReference type="Proteomes" id="UP001596303"/>
    </source>
</evidence>
<dbReference type="Proteomes" id="UP001596303">
    <property type="component" value="Unassembled WGS sequence"/>
</dbReference>
<accession>A0ABW1S8H6</accession>
<evidence type="ECO:0000256" key="1">
    <source>
        <dbReference type="SAM" id="MobiDB-lite"/>
    </source>
</evidence>
<dbReference type="EMBL" id="JBHSSW010000008">
    <property type="protein sequence ID" value="MFC6197819.1"/>
    <property type="molecule type" value="Genomic_DNA"/>
</dbReference>
<evidence type="ECO:0000313" key="2">
    <source>
        <dbReference type="EMBL" id="MFC6197819.1"/>
    </source>
</evidence>
<feature type="region of interest" description="Disordered" evidence="1">
    <location>
        <begin position="42"/>
        <end position="65"/>
    </location>
</feature>
<keyword evidence="3" id="KW-1185">Reference proteome</keyword>
<gene>
    <name evidence="2" type="ORF">ACFQDM_07005</name>
</gene>
<comment type="caution">
    <text evidence="2">The sequence shown here is derived from an EMBL/GenBank/DDBJ whole genome shotgun (WGS) entry which is preliminary data.</text>
</comment>
<feature type="compositionally biased region" description="Basic and acidic residues" evidence="1">
    <location>
        <begin position="43"/>
        <end position="55"/>
    </location>
</feature>
<reference evidence="3" key="1">
    <citation type="journal article" date="2019" name="Int. J. Syst. Evol. Microbiol.">
        <title>The Global Catalogue of Microorganisms (GCM) 10K type strain sequencing project: providing services to taxonomists for standard genome sequencing and annotation.</title>
        <authorList>
            <consortium name="The Broad Institute Genomics Platform"/>
            <consortium name="The Broad Institute Genome Sequencing Center for Infectious Disease"/>
            <person name="Wu L."/>
            <person name="Ma J."/>
        </authorList>
    </citation>
    <scope>NUCLEOTIDE SEQUENCE [LARGE SCALE GENOMIC DNA]</scope>
    <source>
        <strain evidence="3">CGMCC-1.15741</strain>
    </source>
</reference>
<dbReference type="RefSeq" id="WP_377377263.1">
    <property type="nucleotide sequence ID" value="NZ_JBHSSW010000008.1"/>
</dbReference>
<organism evidence="2 3">
    <name type="scientific">Ponticaulis profundi</name>
    <dbReference type="NCBI Taxonomy" id="2665222"/>
    <lineage>
        <taxon>Bacteria</taxon>
        <taxon>Pseudomonadati</taxon>
        <taxon>Pseudomonadota</taxon>
        <taxon>Alphaproteobacteria</taxon>
        <taxon>Hyphomonadales</taxon>
        <taxon>Hyphomonadaceae</taxon>
        <taxon>Ponticaulis</taxon>
    </lineage>
</organism>
<sequence>MTFRVEMLEDDDVRVGRGLISYKKGWKGPVKEEVFKKLMARKTAKDISPKTKESATKPASKQTDG</sequence>
<protein>
    <submittedName>
        <fullName evidence="2">Uncharacterized protein</fullName>
    </submittedName>
</protein>
<proteinExistence type="predicted"/>
<name>A0ABW1S8H6_9PROT</name>